<evidence type="ECO:0000256" key="1">
    <source>
        <dbReference type="SAM" id="SignalP"/>
    </source>
</evidence>
<protein>
    <recommendedName>
        <fullName evidence="4">Lipoprotein</fullName>
    </recommendedName>
</protein>
<dbReference type="Proteomes" id="UP000054770">
    <property type="component" value="Unassembled WGS sequence"/>
</dbReference>
<proteinExistence type="predicted"/>
<evidence type="ECO:0008006" key="4">
    <source>
        <dbReference type="Google" id="ProtNLM"/>
    </source>
</evidence>
<dbReference type="EMBL" id="FCON02000020">
    <property type="protein sequence ID" value="SAL49014.1"/>
    <property type="molecule type" value="Genomic_DNA"/>
</dbReference>
<comment type="caution">
    <text evidence="2">The sequence shown here is derived from an EMBL/GenBank/DDBJ whole genome shotgun (WGS) entry which is preliminary data.</text>
</comment>
<feature type="signal peptide" evidence="1">
    <location>
        <begin position="1"/>
        <end position="21"/>
    </location>
</feature>
<reference evidence="2" key="1">
    <citation type="submission" date="2016-01" db="EMBL/GenBank/DDBJ databases">
        <authorList>
            <person name="Peeters C."/>
        </authorList>
    </citation>
    <scope>NUCLEOTIDE SEQUENCE [LARGE SCALE GENOMIC DNA]</scope>
    <source>
        <strain evidence="2">LMG 22940</strain>
    </source>
</reference>
<evidence type="ECO:0000313" key="3">
    <source>
        <dbReference type="Proteomes" id="UP000054770"/>
    </source>
</evidence>
<gene>
    <name evidence="2" type="ORF">AWB68_02421</name>
</gene>
<keyword evidence="3" id="KW-1185">Reference proteome</keyword>
<dbReference type="AlphaFoldDB" id="A0A158HX76"/>
<keyword evidence="1" id="KW-0732">Signal</keyword>
<accession>A0A158HX76</accession>
<feature type="chain" id="PRO_5011110422" description="Lipoprotein" evidence="1">
    <location>
        <begin position="22"/>
        <end position="180"/>
    </location>
</feature>
<name>A0A158HX76_9BURK</name>
<evidence type="ECO:0000313" key="2">
    <source>
        <dbReference type="EMBL" id="SAL49014.1"/>
    </source>
</evidence>
<organism evidence="2 3">
    <name type="scientific">Caballeronia choica</name>
    <dbReference type="NCBI Taxonomy" id="326476"/>
    <lineage>
        <taxon>Bacteria</taxon>
        <taxon>Pseudomonadati</taxon>
        <taxon>Pseudomonadota</taxon>
        <taxon>Betaproteobacteria</taxon>
        <taxon>Burkholderiales</taxon>
        <taxon>Burkholderiaceae</taxon>
        <taxon>Caballeronia</taxon>
    </lineage>
</organism>
<sequence length="180" mass="18785">MKGHIGVWVLLALAMATTLSAVSPVDAQVLQNPLGVPLAPGCDPGYSWTKYGNRYHCMSPQPSCPYGFASGPTWTGTTWSYSCNNAPQVEQPSGGAGDPTMNCATAVTNSGYRIRSIAGSTTCGGMRCLAYNAKGPAFPANQCGDVSDNYMLYCWLNSDNSVNRLTSLGLPPDSQACGGG</sequence>